<dbReference type="Pfam" id="PF04368">
    <property type="entry name" value="DUF507"/>
    <property type="match status" value="1"/>
</dbReference>
<name>A0A7X6DMT5_9BACT</name>
<reference evidence="1 2" key="1">
    <citation type="journal article" date="2020" name="Nature">
        <title>Bacterial chemolithoautotrophy via manganese oxidation.</title>
        <authorList>
            <person name="Yu H."/>
            <person name="Leadbetter J.R."/>
        </authorList>
    </citation>
    <scope>NUCLEOTIDE SEQUENCE [LARGE SCALE GENOMIC DNA]</scope>
    <source>
        <strain evidence="1 2">Mn-1</strain>
    </source>
</reference>
<dbReference type="EMBL" id="VTOW01000001">
    <property type="protein sequence ID" value="NKE70035.1"/>
    <property type="molecule type" value="Genomic_DNA"/>
</dbReference>
<sequence>MKLAKERVASLSKILVETLLKEGLIASSSKKELLIGKIESVILDDLQVEDRLNAEVREILKGYEKEIDQGNVDYQKMFQMIKKQLIKERNLVV</sequence>
<dbReference type="InterPro" id="IPR007463">
    <property type="entry name" value="DUF507"/>
</dbReference>
<evidence type="ECO:0000313" key="1">
    <source>
        <dbReference type="EMBL" id="NKE70035.1"/>
    </source>
</evidence>
<organism evidence="1 2">
    <name type="scientific">Candidatus Manganitrophus noduliformans</name>
    <dbReference type="NCBI Taxonomy" id="2606439"/>
    <lineage>
        <taxon>Bacteria</taxon>
        <taxon>Pseudomonadati</taxon>
        <taxon>Nitrospirota</taxon>
        <taxon>Nitrospiria</taxon>
        <taxon>Candidatus Troglogloeales</taxon>
        <taxon>Candidatus Manganitrophaceae</taxon>
        <taxon>Candidatus Manganitrophus</taxon>
    </lineage>
</organism>
<dbReference type="RefSeq" id="WP_168058305.1">
    <property type="nucleotide sequence ID" value="NZ_VTOW01000001.1"/>
</dbReference>
<comment type="caution">
    <text evidence="1">The sequence shown here is derived from an EMBL/GenBank/DDBJ whole genome shotgun (WGS) entry which is preliminary data.</text>
</comment>
<evidence type="ECO:0000313" key="2">
    <source>
        <dbReference type="Proteomes" id="UP000534783"/>
    </source>
</evidence>
<dbReference type="Proteomes" id="UP000534783">
    <property type="component" value="Unassembled WGS sequence"/>
</dbReference>
<gene>
    <name evidence="1" type="ORF">MNODULE_04660</name>
</gene>
<dbReference type="AlphaFoldDB" id="A0A7X6DMT5"/>
<proteinExistence type="predicted"/>
<accession>A0A7X6DMT5</accession>
<keyword evidence="2" id="KW-1185">Reference proteome</keyword>
<protein>
    <submittedName>
        <fullName evidence="1">DUF507 family protein</fullName>
    </submittedName>
</protein>